<sequence>MTSTIINRMSLLAIVAILLALWAIGTVVYRLFFHPLASFPGPKLAIATYCYEWYYDLIRGGQYTFKLKELHERYGPVIRLNPDELHFNDPDYYDEIFNITNGKTEKPYKAANTFGPYPAAIGTVDHDLHRVRRGALNPFFSKRSVVEILPFVQNIIEKLCHRFDAASMTGEPTNLKYSYAALTLDIMNEYCFSTDPQNVMKSDYGRKSLDDVDSFLAISLVNTHIPWLMRVMYSLPDWFSRIINPAMVDILDLREGLAKQVEDIRHGNDLSYENSGHRTIFHSLLESKLPFPEMKRDRLRDEAFSLITAGSITTAHVLRAVSYHIAADPAVRQKLFQELRTVMPKRADRPKLQDLERLPYLTAVIREGLRINNPVTHRQCRAFPDKALRYNGLTVPPGTLIHVTALLIHGNEHIFPEPRAFKPERWLGPIEQQPQRYLVPFVRGTRACLGINLAWAELYLILATVFRRFDFDISSVIRERDIDVAADMIIGVPASDSQGIIVKVLATQD</sequence>
<evidence type="ECO:0000256" key="4">
    <source>
        <dbReference type="ARBA" id="ARBA00023002"/>
    </source>
</evidence>
<proteinExistence type="inferred from homology"/>
<dbReference type="SUPFAM" id="SSF48264">
    <property type="entry name" value="Cytochrome P450"/>
    <property type="match status" value="1"/>
</dbReference>
<keyword evidence="5 7" id="KW-0408">Iron</keyword>
<dbReference type="InterPro" id="IPR001128">
    <property type="entry name" value="Cyt_P450"/>
</dbReference>
<dbReference type="EMBL" id="VXIT01000004">
    <property type="protein sequence ID" value="KAA6413409.1"/>
    <property type="molecule type" value="Genomic_DNA"/>
</dbReference>
<dbReference type="CDD" id="cd11062">
    <property type="entry name" value="CYP58-like"/>
    <property type="match status" value="1"/>
</dbReference>
<name>A0A5M8PWH6_9LECA</name>
<evidence type="ECO:0000256" key="6">
    <source>
        <dbReference type="ARBA" id="ARBA00023033"/>
    </source>
</evidence>
<keyword evidence="7" id="KW-0349">Heme</keyword>
<evidence type="ECO:0000313" key="9">
    <source>
        <dbReference type="Proteomes" id="UP000324767"/>
    </source>
</evidence>
<organism evidence="8 9">
    <name type="scientific">Lasallia pustulata</name>
    <dbReference type="NCBI Taxonomy" id="136370"/>
    <lineage>
        <taxon>Eukaryota</taxon>
        <taxon>Fungi</taxon>
        <taxon>Dikarya</taxon>
        <taxon>Ascomycota</taxon>
        <taxon>Pezizomycotina</taxon>
        <taxon>Lecanoromycetes</taxon>
        <taxon>OSLEUM clade</taxon>
        <taxon>Umbilicariomycetidae</taxon>
        <taxon>Umbilicariales</taxon>
        <taxon>Umbilicariaceae</taxon>
        <taxon>Lasallia</taxon>
    </lineage>
</organism>
<comment type="cofactor">
    <cofactor evidence="1 7">
        <name>heme</name>
        <dbReference type="ChEBI" id="CHEBI:30413"/>
    </cofactor>
</comment>
<keyword evidence="3 7" id="KW-0479">Metal-binding</keyword>
<evidence type="ECO:0000256" key="1">
    <source>
        <dbReference type="ARBA" id="ARBA00001971"/>
    </source>
</evidence>
<dbReference type="InterPro" id="IPR036396">
    <property type="entry name" value="Cyt_P450_sf"/>
</dbReference>
<feature type="binding site" description="axial binding residue" evidence="7">
    <location>
        <position position="448"/>
    </location>
    <ligand>
        <name>heme</name>
        <dbReference type="ChEBI" id="CHEBI:30413"/>
    </ligand>
    <ligandPart>
        <name>Fe</name>
        <dbReference type="ChEBI" id="CHEBI:18248"/>
    </ligandPart>
</feature>
<dbReference type="Proteomes" id="UP000324767">
    <property type="component" value="Unassembled WGS sequence"/>
</dbReference>
<evidence type="ECO:0000256" key="7">
    <source>
        <dbReference type="PIRSR" id="PIRSR602401-1"/>
    </source>
</evidence>
<dbReference type="GO" id="GO:0020037">
    <property type="term" value="F:heme binding"/>
    <property type="evidence" value="ECO:0007669"/>
    <property type="project" value="InterPro"/>
</dbReference>
<evidence type="ECO:0000313" key="8">
    <source>
        <dbReference type="EMBL" id="KAA6413409.1"/>
    </source>
</evidence>
<dbReference type="PRINTS" id="PR00463">
    <property type="entry name" value="EP450I"/>
</dbReference>
<dbReference type="InterPro" id="IPR002401">
    <property type="entry name" value="Cyt_P450_E_grp-I"/>
</dbReference>
<comment type="similarity">
    <text evidence="2">Belongs to the cytochrome P450 family.</text>
</comment>
<accession>A0A5M8PWH6</accession>
<dbReference type="PRINTS" id="PR00385">
    <property type="entry name" value="P450"/>
</dbReference>
<dbReference type="AlphaFoldDB" id="A0A5M8PWH6"/>
<dbReference type="PANTHER" id="PTHR24305:SF157">
    <property type="entry name" value="N-ACETYLTRYPTOPHAN 6-HYDROXYLASE IVOC-RELATED"/>
    <property type="match status" value="1"/>
</dbReference>
<dbReference type="GO" id="GO:0016705">
    <property type="term" value="F:oxidoreductase activity, acting on paired donors, with incorporation or reduction of molecular oxygen"/>
    <property type="evidence" value="ECO:0007669"/>
    <property type="project" value="InterPro"/>
</dbReference>
<gene>
    <name evidence="8" type="ORF">FRX48_03155</name>
</gene>
<keyword evidence="4" id="KW-0560">Oxidoreductase</keyword>
<dbReference type="OrthoDB" id="3945418at2759"/>
<dbReference type="Pfam" id="PF00067">
    <property type="entry name" value="p450"/>
    <property type="match status" value="1"/>
</dbReference>
<dbReference type="GO" id="GO:0005506">
    <property type="term" value="F:iron ion binding"/>
    <property type="evidence" value="ECO:0007669"/>
    <property type="project" value="InterPro"/>
</dbReference>
<comment type="caution">
    <text evidence="8">The sequence shown here is derived from an EMBL/GenBank/DDBJ whole genome shotgun (WGS) entry which is preliminary data.</text>
</comment>
<protein>
    <submittedName>
        <fullName evidence="8">Benzoate 4-monooxygenase cytochrome P450</fullName>
    </submittedName>
</protein>
<dbReference type="GO" id="GO:0004497">
    <property type="term" value="F:monooxygenase activity"/>
    <property type="evidence" value="ECO:0007669"/>
    <property type="project" value="UniProtKB-KW"/>
</dbReference>
<evidence type="ECO:0000256" key="5">
    <source>
        <dbReference type="ARBA" id="ARBA00023004"/>
    </source>
</evidence>
<keyword evidence="6 8" id="KW-0503">Monooxygenase</keyword>
<reference evidence="8 9" key="1">
    <citation type="submission" date="2019-09" db="EMBL/GenBank/DDBJ databases">
        <title>The hologenome of the rock-dwelling lichen Lasallia pustulata.</title>
        <authorList>
            <person name="Greshake Tzovaras B."/>
            <person name="Segers F."/>
            <person name="Bicker A."/>
            <person name="Dal Grande F."/>
            <person name="Otte J."/>
            <person name="Hankeln T."/>
            <person name="Schmitt I."/>
            <person name="Ebersberger I."/>
        </authorList>
    </citation>
    <scope>NUCLEOTIDE SEQUENCE [LARGE SCALE GENOMIC DNA]</scope>
    <source>
        <strain evidence="8">A1-1</strain>
    </source>
</reference>
<evidence type="ECO:0000256" key="2">
    <source>
        <dbReference type="ARBA" id="ARBA00010617"/>
    </source>
</evidence>
<evidence type="ECO:0000256" key="3">
    <source>
        <dbReference type="ARBA" id="ARBA00022723"/>
    </source>
</evidence>
<dbReference type="PANTHER" id="PTHR24305">
    <property type="entry name" value="CYTOCHROME P450"/>
    <property type="match status" value="1"/>
</dbReference>
<dbReference type="InterPro" id="IPR050121">
    <property type="entry name" value="Cytochrome_P450_monoxygenase"/>
</dbReference>
<dbReference type="Gene3D" id="1.10.630.10">
    <property type="entry name" value="Cytochrome P450"/>
    <property type="match status" value="1"/>
</dbReference>